<keyword evidence="3" id="KW-1185">Reference proteome</keyword>
<gene>
    <name evidence="2" type="ORF">PVAG01_06143</name>
</gene>
<name>A0ABR4PFV8_9HELO</name>
<keyword evidence="1" id="KW-0732">Signal</keyword>
<proteinExistence type="predicted"/>
<sequence length="364" mass="41679">MAVLYRRRLLLLLLLLHNLLPIRATPAETIPIPTPTTQHTKQRLDTLGGPAPTVLITMSHTNATDPVPERELENTSPPLEARQLLEWRQHQHARNRDMEDYERTTRDRSEAEEQQRAWYARCCGVLEGDERIRRYDKECSDIFESSGSGTAGAACGKYNESLEIWLKSREAKAALNGRPLTDIIWLFTAPGQPRPADLGHNFVERLEDISQTEFKMVLYHLSQWTGRAIRRWKLTNQDAADVMVGLDKILQPKFSMSKATNAELTESLGRGQIPFWPELLLKLHYGYITPAQLSEWEEHRATYLKGYYSGASLAVKLSELENYVRGWSGVLEWKNRSRGTFDIPETPEIYYQKAGWKEPKGDGS</sequence>
<evidence type="ECO:0000313" key="2">
    <source>
        <dbReference type="EMBL" id="KAL3421987.1"/>
    </source>
</evidence>
<accession>A0ABR4PFV8</accession>
<protein>
    <submittedName>
        <fullName evidence="2">Uncharacterized protein</fullName>
    </submittedName>
</protein>
<evidence type="ECO:0000313" key="3">
    <source>
        <dbReference type="Proteomes" id="UP001629113"/>
    </source>
</evidence>
<dbReference type="Proteomes" id="UP001629113">
    <property type="component" value="Unassembled WGS sequence"/>
</dbReference>
<feature type="chain" id="PRO_5045831806" evidence="1">
    <location>
        <begin position="25"/>
        <end position="364"/>
    </location>
</feature>
<dbReference type="EMBL" id="JBFCZG010000005">
    <property type="protein sequence ID" value="KAL3421987.1"/>
    <property type="molecule type" value="Genomic_DNA"/>
</dbReference>
<comment type="caution">
    <text evidence="2">The sequence shown here is derived from an EMBL/GenBank/DDBJ whole genome shotgun (WGS) entry which is preliminary data.</text>
</comment>
<organism evidence="2 3">
    <name type="scientific">Phlyctema vagabunda</name>
    <dbReference type="NCBI Taxonomy" id="108571"/>
    <lineage>
        <taxon>Eukaryota</taxon>
        <taxon>Fungi</taxon>
        <taxon>Dikarya</taxon>
        <taxon>Ascomycota</taxon>
        <taxon>Pezizomycotina</taxon>
        <taxon>Leotiomycetes</taxon>
        <taxon>Helotiales</taxon>
        <taxon>Dermateaceae</taxon>
        <taxon>Phlyctema</taxon>
    </lineage>
</organism>
<reference evidence="2 3" key="1">
    <citation type="submission" date="2024-06" db="EMBL/GenBank/DDBJ databases">
        <title>Complete genome of Phlyctema vagabunda strain 19-DSS-EL-015.</title>
        <authorList>
            <person name="Fiorenzani C."/>
        </authorList>
    </citation>
    <scope>NUCLEOTIDE SEQUENCE [LARGE SCALE GENOMIC DNA]</scope>
    <source>
        <strain evidence="2 3">19-DSS-EL-015</strain>
    </source>
</reference>
<feature type="signal peptide" evidence="1">
    <location>
        <begin position="1"/>
        <end position="24"/>
    </location>
</feature>
<evidence type="ECO:0000256" key="1">
    <source>
        <dbReference type="SAM" id="SignalP"/>
    </source>
</evidence>